<evidence type="ECO:0000313" key="2">
    <source>
        <dbReference type="Proteomes" id="UP001057402"/>
    </source>
</evidence>
<proteinExistence type="predicted"/>
<name>A0ACB9RUB5_9MYRT</name>
<keyword evidence="2" id="KW-1185">Reference proteome</keyword>
<organism evidence="1 2">
    <name type="scientific">Melastoma candidum</name>
    <dbReference type="NCBI Taxonomy" id="119954"/>
    <lineage>
        <taxon>Eukaryota</taxon>
        <taxon>Viridiplantae</taxon>
        <taxon>Streptophyta</taxon>
        <taxon>Embryophyta</taxon>
        <taxon>Tracheophyta</taxon>
        <taxon>Spermatophyta</taxon>
        <taxon>Magnoliopsida</taxon>
        <taxon>eudicotyledons</taxon>
        <taxon>Gunneridae</taxon>
        <taxon>Pentapetalae</taxon>
        <taxon>rosids</taxon>
        <taxon>malvids</taxon>
        <taxon>Myrtales</taxon>
        <taxon>Melastomataceae</taxon>
        <taxon>Melastomatoideae</taxon>
        <taxon>Melastomateae</taxon>
        <taxon>Melastoma</taxon>
    </lineage>
</organism>
<gene>
    <name evidence="1" type="ORF">MLD38_008616</name>
</gene>
<protein>
    <submittedName>
        <fullName evidence="1">Uncharacterized protein</fullName>
    </submittedName>
</protein>
<sequence>MDEYSSFICENKDSKNKPSCPDTKLFTAPVAFVIIGRVKDFLGVMSEANRRLEVDAKWSQENSDNYDIEVLSRDEPQIIEMPISTLPRQFRPLTNLRIPHRLAPAELTQKTPPATRTTAIKMR</sequence>
<reference evidence="2" key="1">
    <citation type="journal article" date="2023" name="Front. Plant Sci.">
        <title>Chromosomal-level genome assembly of Melastoma candidum provides insights into trichome evolution.</title>
        <authorList>
            <person name="Zhong Y."/>
            <person name="Wu W."/>
            <person name="Sun C."/>
            <person name="Zou P."/>
            <person name="Liu Y."/>
            <person name="Dai S."/>
            <person name="Zhou R."/>
        </authorList>
    </citation>
    <scope>NUCLEOTIDE SEQUENCE [LARGE SCALE GENOMIC DNA]</scope>
</reference>
<dbReference type="EMBL" id="CM042882">
    <property type="protein sequence ID" value="KAI4382680.1"/>
    <property type="molecule type" value="Genomic_DNA"/>
</dbReference>
<accession>A0ACB9RUB5</accession>
<evidence type="ECO:0000313" key="1">
    <source>
        <dbReference type="EMBL" id="KAI4382680.1"/>
    </source>
</evidence>
<dbReference type="Proteomes" id="UP001057402">
    <property type="component" value="Chromosome 3"/>
</dbReference>
<comment type="caution">
    <text evidence="1">The sequence shown here is derived from an EMBL/GenBank/DDBJ whole genome shotgun (WGS) entry which is preliminary data.</text>
</comment>